<feature type="transmembrane region" description="Helical" evidence="1">
    <location>
        <begin position="185"/>
        <end position="205"/>
    </location>
</feature>
<dbReference type="GO" id="GO:0015297">
    <property type="term" value="F:antiporter activity"/>
    <property type="evidence" value="ECO:0007669"/>
    <property type="project" value="InterPro"/>
</dbReference>
<dbReference type="InterPro" id="IPR002528">
    <property type="entry name" value="MATE_fam"/>
</dbReference>
<feature type="transmembrane region" description="Helical" evidence="1">
    <location>
        <begin position="7"/>
        <end position="27"/>
    </location>
</feature>
<evidence type="ECO:0000313" key="2">
    <source>
        <dbReference type="EMBL" id="BBB32990.1"/>
    </source>
</evidence>
<feature type="transmembrane region" description="Helical" evidence="1">
    <location>
        <begin position="157"/>
        <end position="179"/>
    </location>
</feature>
<gene>
    <name evidence="2" type="ORF">TTHT_1483</name>
</gene>
<feature type="transmembrane region" description="Helical" evidence="1">
    <location>
        <begin position="401"/>
        <end position="421"/>
    </location>
</feature>
<feature type="transmembrane region" description="Helical" evidence="1">
    <location>
        <begin position="86"/>
        <end position="103"/>
    </location>
</feature>
<proteinExistence type="predicted"/>
<organism evidence="2 3">
    <name type="scientific">Thermotomaculum hydrothermale</name>
    <dbReference type="NCBI Taxonomy" id="981385"/>
    <lineage>
        <taxon>Bacteria</taxon>
        <taxon>Pseudomonadati</taxon>
        <taxon>Acidobacteriota</taxon>
        <taxon>Holophagae</taxon>
        <taxon>Thermotomaculales</taxon>
        <taxon>Thermotomaculaceae</taxon>
        <taxon>Thermotomaculum</taxon>
    </lineage>
</organism>
<keyword evidence="3" id="KW-1185">Reference proteome</keyword>
<sequence>MKKGELTLKYIFKFWFPIALTWLMMSFEGPYTTAVIARLSDAKYNLAAYGIAFSFALIVEAPIIMLMTASTALVKNRQSYKKLRNFTFLLNFLITLIMGIVLIPKVFNFITITLMGLEKRLAILVYHATALLLPWPAAIGFRRFYQGILIANNKTKRIAYGTVIRILTVIISTLLLANFTNFKGVYVGAISLSFAVIFEAFVIYAMTYEIIKDRVLKTESDFNLTYGYLATFYIPLALTSFIALGVQPIVTFFVAKSRLALDSLAVLPVVTSFIFIFRSMGLSFQEVGVALMKYDDENFNTLKTFVFMLSVIVSFTLAAIMLTPARYLWFQKVAGLSPDLIPLAVQTASILVLLPALSILISWQRSVLVNAALTRHITYGTIVEFVSIVVLMLVFLKMNLIGAHAAALSFILGRAAANIYFHQIYKKGIRNLVLLKD</sequence>
<dbReference type="GO" id="GO:0016020">
    <property type="term" value="C:membrane"/>
    <property type="evidence" value="ECO:0007669"/>
    <property type="project" value="InterPro"/>
</dbReference>
<feature type="transmembrane region" description="Helical" evidence="1">
    <location>
        <begin position="264"/>
        <end position="284"/>
    </location>
</feature>
<reference evidence="2 3" key="1">
    <citation type="journal article" date="2012" name="Extremophiles">
        <title>Thermotomaculum hydrothermale gen. nov., sp. nov., a novel heterotrophic thermophile within the phylum Acidobacteria from a deep-sea hydrothermal vent chimney in the Southern Okinawa Trough.</title>
        <authorList>
            <person name="Izumi H."/>
            <person name="Nunoura T."/>
            <person name="Miyazaki M."/>
            <person name="Mino S."/>
            <person name="Toki T."/>
            <person name="Takai K."/>
            <person name="Sako Y."/>
            <person name="Sawabe T."/>
            <person name="Nakagawa S."/>
        </authorList>
    </citation>
    <scope>NUCLEOTIDE SEQUENCE [LARGE SCALE GENOMIC DNA]</scope>
    <source>
        <strain evidence="2 3">AC55</strain>
    </source>
</reference>
<keyword evidence="1" id="KW-0472">Membrane</keyword>
<feature type="transmembrane region" description="Helical" evidence="1">
    <location>
        <begin position="123"/>
        <end position="145"/>
    </location>
</feature>
<feature type="transmembrane region" description="Helical" evidence="1">
    <location>
        <begin position="305"/>
        <end position="329"/>
    </location>
</feature>
<dbReference type="Proteomes" id="UP000595564">
    <property type="component" value="Chromosome"/>
</dbReference>
<evidence type="ECO:0000313" key="3">
    <source>
        <dbReference type="Proteomes" id="UP000595564"/>
    </source>
</evidence>
<keyword evidence="1" id="KW-1133">Transmembrane helix</keyword>
<name>A0A7R6PY69_9BACT</name>
<dbReference type="EMBL" id="AP017470">
    <property type="protein sequence ID" value="BBB32990.1"/>
    <property type="molecule type" value="Genomic_DNA"/>
</dbReference>
<evidence type="ECO:0008006" key="4">
    <source>
        <dbReference type="Google" id="ProtNLM"/>
    </source>
</evidence>
<feature type="transmembrane region" description="Helical" evidence="1">
    <location>
        <begin position="376"/>
        <end position="395"/>
    </location>
</feature>
<keyword evidence="1" id="KW-0812">Transmembrane</keyword>
<dbReference type="AlphaFoldDB" id="A0A7R6PY69"/>
<feature type="transmembrane region" description="Helical" evidence="1">
    <location>
        <begin position="226"/>
        <end position="244"/>
    </location>
</feature>
<dbReference type="GO" id="GO:0042910">
    <property type="term" value="F:xenobiotic transmembrane transporter activity"/>
    <property type="evidence" value="ECO:0007669"/>
    <property type="project" value="InterPro"/>
</dbReference>
<accession>A0A7R6PY69</accession>
<feature type="transmembrane region" description="Helical" evidence="1">
    <location>
        <begin position="341"/>
        <end position="364"/>
    </location>
</feature>
<protein>
    <recommendedName>
        <fullName evidence="4">Multi antimicrobial extrusion protein MatE</fullName>
    </recommendedName>
</protein>
<feature type="transmembrane region" description="Helical" evidence="1">
    <location>
        <begin position="47"/>
        <end position="74"/>
    </location>
</feature>
<dbReference type="KEGG" id="thyd:TTHT_1483"/>
<evidence type="ECO:0000256" key="1">
    <source>
        <dbReference type="SAM" id="Phobius"/>
    </source>
</evidence>
<dbReference type="RefSeq" id="WP_201327289.1">
    <property type="nucleotide sequence ID" value="NZ_AP017470.1"/>
</dbReference>
<dbReference type="Pfam" id="PF01554">
    <property type="entry name" value="MatE"/>
    <property type="match status" value="1"/>
</dbReference>